<name>A0A409VPB8_9AGAR</name>
<evidence type="ECO:0000313" key="7">
    <source>
        <dbReference type="Proteomes" id="UP000284706"/>
    </source>
</evidence>
<sequence>MTILITGGTGKTGLPLARIAHAANWPVLLASRSGNAPEPFRGVKFDWFDPTTFENPFVADPNVDRIYLVAPVTTDPLPHVKPFIDLAISKGVKRFVLLTASQIEAGGIFTGKIHQYLIDLGVEYAVLRPTWFTQNFSTLLGQQIKEFGQITTATGNGRIPFISAEDIAQAAFNALTAEKSPNTDYLLVGPELFSYDEALKILSSIIGKKITHKKVSPAEAETLYKSFGIPEEYAAGLAAMEDKVANGSEVEFFNADSDHFNNPPHPPKPQLSLQSLTVINMTILITGGTGKTGLPLAKIAHAANWPALVASRSGNVPEPLKGVKFDWFDPTTYENPFKVDPQIDRVYLVLPVTLEPLKYLKPFVELALSKGVKRFVLLSASQIEAGGSLHGLVHQYLIDLGVEYTVLRPTWFIENFANLHARSIKEYNQISTATGNGQLPFISVQDIAQAAFDALTAEKSPNTDYLVVGPELFTYSDVARMLSTILGREITYKQISPAEMAALGIKYGMHEEYATRLAAMEERVSKGSEVEFFNASPDRKIVGKHTLKEYLEANKDLWIYMTILITGGTGKTGLPLAKIAQAANWPVLLASRSGSAPEPFKGVKFDWTDPTTFENPFKADPNIDRVYIIAPPGVQPFPLVKPFIDLAVSKGVKRFVLLTASQIEAGGPVGGQIHKYLIDIGIDYTVLRPTWFMENFATRFYQGIKEKDHLATATDDGRVPFIAAQDISQAAFDALTAEKSPNTDYIVVGPELLTYDDAAKLLSAVLGREITHKKIPPAEAQAIYLKFGLPEEFAARLAAMEGKVADGSEAQMFFADRKIVGKRSLKEYFEANKDLWLK</sequence>
<comment type="similarity">
    <text evidence="2">Belongs to the fgaFS/easG family.</text>
</comment>
<keyword evidence="3" id="KW-0017">Alkaloid metabolism</keyword>
<organism evidence="6 7">
    <name type="scientific">Gymnopilus dilepis</name>
    <dbReference type="NCBI Taxonomy" id="231916"/>
    <lineage>
        <taxon>Eukaryota</taxon>
        <taxon>Fungi</taxon>
        <taxon>Dikarya</taxon>
        <taxon>Basidiomycota</taxon>
        <taxon>Agaricomycotina</taxon>
        <taxon>Agaricomycetes</taxon>
        <taxon>Agaricomycetidae</taxon>
        <taxon>Agaricales</taxon>
        <taxon>Agaricineae</taxon>
        <taxon>Hymenogastraceae</taxon>
        <taxon>Gymnopilus</taxon>
    </lineage>
</organism>
<dbReference type="PANTHER" id="PTHR43162:SF1">
    <property type="entry name" value="PRESTALK A DIFFERENTIATION PROTEIN A"/>
    <property type="match status" value="1"/>
</dbReference>
<dbReference type="GO" id="GO:0035835">
    <property type="term" value="P:indole alkaloid biosynthetic process"/>
    <property type="evidence" value="ECO:0007669"/>
    <property type="project" value="UniProtKB-UniPathway"/>
</dbReference>
<dbReference type="InterPro" id="IPR019901">
    <property type="entry name" value="Ergot_alkaloid_biosynthesis"/>
</dbReference>
<keyword evidence="7" id="KW-1185">Reference proteome</keyword>
<dbReference type="InParanoid" id="A0A409VPB8"/>
<dbReference type="InterPro" id="IPR051604">
    <property type="entry name" value="Ergot_Alk_Oxidoreductase"/>
</dbReference>
<protein>
    <recommendedName>
        <fullName evidence="5">NmrA-like domain-containing protein</fullName>
    </recommendedName>
</protein>
<dbReference type="NCBIfam" id="TIGR03649">
    <property type="entry name" value="ergot_EASG"/>
    <property type="match status" value="3"/>
</dbReference>
<dbReference type="GO" id="GO:0016491">
    <property type="term" value="F:oxidoreductase activity"/>
    <property type="evidence" value="ECO:0007669"/>
    <property type="project" value="UniProtKB-KW"/>
</dbReference>
<dbReference type="STRING" id="231916.A0A409VPB8"/>
<accession>A0A409VPB8</accession>
<feature type="domain" description="NmrA-like" evidence="5">
    <location>
        <begin position="2"/>
        <end position="242"/>
    </location>
</feature>
<evidence type="ECO:0000256" key="1">
    <source>
        <dbReference type="ARBA" id="ARBA00005107"/>
    </source>
</evidence>
<dbReference type="AlphaFoldDB" id="A0A409VPB8"/>
<proteinExistence type="inferred from homology"/>
<feature type="domain" description="NmrA-like" evidence="5">
    <location>
        <begin position="562"/>
        <end position="801"/>
    </location>
</feature>
<comment type="caution">
    <text evidence="6">The sequence shown here is derived from an EMBL/GenBank/DDBJ whole genome shotgun (WGS) entry which is preliminary data.</text>
</comment>
<gene>
    <name evidence="6" type="ORF">CVT26_005731</name>
</gene>
<evidence type="ECO:0000259" key="5">
    <source>
        <dbReference type="Pfam" id="PF05368"/>
    </source>
</evidence>
<dbReference type="UniPathway" id="UPA00327"/>
<dbReference type="Gene3D" id="3.90.25.10">
    <property type="entry name" value="UDP-galactose 4-epimerase, domain 1"/>
    <property type="match status" value="3"/>
</dbReference>
<dbReference type="InterPro" id="IPR008030">
    <property type="entry name" value="NmrA-like"/>
</dbReference>
<dbReference type="EMBL" id="NHYE01005602">
    <property type="protein sequence ID" value="PPQ68110.1"/>
    <property type="molecule type" value="Genomic_DNA"/>
</dbReference>
<reference evidence="6 7" key="1">
    <citation type="journal article" date="2018" name="Evol. Lett.">
        <title>Horizontal gene cluster transfer increased hallucinogenic mushroom diversity.</title>
        <authorList>
            <person name="Reynolds H.T."/>
            <person name="Vijayakumar V."/>
            <person name="Gluck-Thaler E."/>
            <person name="Korotkin H.B."/>
            <person name="Matheny P.B."/>
            <person name="Slot J.C."/>
        </authorList>
    </citation>
    <scope>NUCLEOTIDE SEQUENCE [LARGE SCALE GENOMIC DNA]</scope>
    <source>
        <strain evidence="6 7">SRW20</strain>
    </source>
</reference>
<evidence type="ECO:0000313" key="6">
    <source>
        <dbReference type="EMBL" id="PPQ68110.1"/>
    </source>
</evidence>
<keyword evidence="4" id="KW-0560">Oxidoreductase</keyword>
<dbReference type="Pfam" id="PF05368">
    <property type="entry name" value="NmrA"/>
    <property type="match status" value="3"/>
</dbReference>
<evidence type="ECO:0000256" key="3">
    <source>
        <dbReference type="ARBA" id="ARBA00022589"/>
    </source>
</evidence>
<evidence type="ECO:0000256" key="2">
    <source>
        <dbReference type="ARBA" id="ARBA00005372"/>
    </source>
</evidence>
<evidence type="ECO:0000256" key="4">
    <source>
        <dbReference type="ARBA" id="ARBA00023002"/>
    </source>
</evidence>
<dbReference type="SUPFAM" id="SSF51735">
    <property type="entry name" value="NAD(P)-binding Rossmann-fold domains"/>
    <property type="match status" value="3"/>
</dbReference>
<dbReference type="InterPro" id="IPR036291">
    <property type="entry name" value="NAD(P)-bd_dom_sf"/>
</dbReference>
<comment type="pathway">
    <text evidence="1">Alkaloid biosynthesis; ergot alkaloid biosynthesis.</text>
</comment>
<feature type="domain" description="NmrA-like" evidence="5">
    <location>
        <begin position="282"/>
        <end position="527"/>
    </location>
</feature>
<dbReference type="PANTHER" id="PTHR43162">
    <property type="match status" value="1"/>
</dbReference>
<dbReference type="OrthoDB" id="419598at2759"/>
<dbReference type="Gene3D" id="3.40.50.720">
    <property type="entry name" value="NAD(P)-binding Rossmann-like Domain"/>
    <property type="match status" value="3"/>
</dbReference>
<dbReference type="Proteomes" id="UP000284706">
    <property type="component" value="Unassembled WGS sequence"/>
</dbReference>